<gene>
    <name evidence="1" type="ORF">LCGC14_1460080</name>
</gene>
<dbReference type="Gene3D" id="2.40.360.10">
    <property type="entry name" value="YmcC-like"/>
    <property type="match status" value="1"/>
</dbReference>
<dbReference type="InterPro" id="IPR021308">
    <property type="entry name" value="GfcB"/>
</dbReference>
<dbReference type="InterPro" id="IPR023373">
    <property type="entry name" value="YmcC_sf"/>
</dbReference>
<protein>
    <recommendedName>
        <fullName evidence="2">Group 4 capsule polysaccharide lipoprotein gfcB, YjbF</fullName>
    </recommendedName>
</protein>
<sequence>MKRKIITALATLAVLSSCGSRQSEESVLGPIAQSLIGFTQPASTPASMEDIRRQVTPQVRQRFRHTSLMIAQLESNDRASILVRKGENRDVETYFTPDNISISLRDGVLIATRGLGFDLMSADVSDTIAGLRRGGRAVRIHRYLDGEDQIVIKSFICDYRGNAYVTETCHGKDHTFENNYQMSAGQIIASRQWIGPHHGYIRLEDS</sequence>
<dbReference type="SUPFAM" id="SSF159270">
    <property type="entry name" value="YmcC-like"/>
    <property type="match status" value="1"/>
</dbReference>
<reference evidence="1" key="1">
    <citation type="journal article" date="2015" name="Nature">
        <title>Complex archaea that bridge the gap between prokaryotes and eukaryotes.</title>
        <authorList>
            <person name="Spang A."/>
            <person name="Saw J.H."/>
            <person name="Jorgensen S.L."/>
            <person name="Zaremba-Niedzwiedzka K."/>
            <person name="Martijn J."/>
            <person name="Lind A.E."/>
            <person name="van Eijk R."/>
            <person name="Schleper C."/>
            <person name="Guy L."/>
            <person name="Ettema T.J."/>
        </authorList>
    </citation>
    <scope>NUCLEOTIDE SEQUENCE</scope>
</reference>
<evidence type="ECO:0008006" key="2">
    <source>
        <dbReference type="Google" id="ProtNLM"/>
    </source>
</evidence>
<evidence type="ECO:0000313" key="1">
    <source>
        <dbReference type="EMBL" id="KKM68520.1"/>
    </source>
</evidence>
<comment type="caution">
    <text evidence="1">The sequence shown here is derived from an EMBL/GenBank/DDBJ whole genome shotgun (WGS) entry which is preliminary data.</text>
</comment>
<dbReference type="EMBL" id="LAZR01010154">
    <property type="protein sequence ID" value="KKM68520.1"/>
    <property type="molecule type" value="Genomic_DNA"/>
</dbReference>
<dbReference type="Pfam" id="PF11102">
    <property type="entry name" value="YjbF"/>
    <property type="match status" value="1"/>
</dbReference>
<organism evidence="1">
    <name type="scientific">marine sediment metagenome</name>
    <dbReference type="NCBI Taxonomy" id="412755"/>
    <lineage>
        <taxon>unclassified sequences</taxon>
        <taxon>metagenomes</taxon>
        <taxon>ecological metagenomes</taxon>
    </lineage>
</organism>
<proteinExistence type="predicted"/>
<dbReference type="AlphaFoldDB" id="A0A0F9LVX6"/>
<dbReference type="PROSITE" id="PS51257">
    <property type="entry name" value="PROKAR_LIPOPROTEIN"/>
    <property type="match status" value="1"/>
</dbReference>
<accession>A0A0F9LVX6</accession>
<name>A0A0F9LVX6_9ZZZZ</name>